<evidence type="ECO:0000313" key="2">
    <source>
        <dbReference type="EMBL" id="TYS52087.1"/>
    </source>
</evidence>
<sequence>MIEWAESASAFWQYIVIFIFSAAPWMDISIMVPLGVLWGLSPFWTGVLAFAGNLLLLILLALFFEQFFLWRNSRREKKGASGPTIRDIRSKQLWEKYGIPGLALLAPLLVGTDIAAIAAFSLGASRSRVLAWMTVSLAMWTIVFAAASAYGVSLLDFTQEALLAFTPAASHGNAA</sequence>
<dbReference type="GO" id="GO:0003677">
    <property type="term" value="F:DNA binding"/>
    <property type="evidence" value="ECO:0007669"/>
    <property type="project" value="UniProtKB-KW"/>
</dbReference>
<dbReference type="Pfam" id="PF06695">
    <property type="entry name" value="Sm_multidrug_ex"/>
    <property type="match status" value="1"/>
</dbReference>
<reference evidence="2 3" key="1">
    <citation type="submission" date="2019-08" db="EMBL/GenBank/DDBJ databases">
        <title>Bacillus genomes from the desert of Cuatro Cienegas, Coahuila.</title>
        <authorList>
            <person name="Olmedo-Alvarez G."/>
        </authorList>
    </citation>
    <scope>NUCLEOTIDE SEQUENCE [LARGE SCALE GENOMIC DNA]</scope>
    <source>
        <strain evidence="2 3">CH446_14T</strain>
    </source>
</reference>
<keyword evidence="1" id="KW-0472">Membrane</keyword>
<keyword evidence="1" id="KW-1133">Transmembrane helix</keyword>
<protein>
    <submittedName>
        <fullName evidence="2">DNA-binding protein</fullName>
    </submittedName>
</protein>
<dbReference type="AlphaFoldDB" id="A0A5D4RLF0"/>
<dbReference type="RefSeq" id="WP_148973067.1">
    <property type="nucleotide sequence ID" value="NZ_JBNIKU010000005.1"/>
</dbReference>
<organism evidence="2 3">
    <name type="scientific">Bacillus infantis</name>
    <dbReference type="NCBI Taxonomy" id="324767"/>
    <lineage>
        <taxon>Bacteria</taxon>
        <taxon>Bacillati</taxon>
        <taxon>Bacillota</taxon>
        <taxon>Bacilli</taxon>
        <taxon>Bacillales</taxon>
        <taxon>Bacillaceae</taxon>
        <taxon>Bacillus</taxon>
    </lineage>
</organism>
<feature type="transmembrane region" description="Helical" evidence="1">
    <location>
        <begin position="43"/>
        <end position="68"/>
    </location>
</feature>
<keyword evidence="1" id="KW-0812">Transmembrane</keyword>
<evidence type="ECO:0000313" key="3">
    <source>
        <dbReference type="Proteomes" id="UP000322139"/>
    </source>
</evidence>
<feature type="transmembrane region" description="Helical" evidence="1">
    <location>
        <begin position="129"/>
        <end position="152"/>
    </location>
</feature>
<keyword evidence="2" id="KW-0238">DNA-binding</keyword>
<comment type="caution">
    <text evidence="2">The sequence shown here is derived from an EMBL/GenBank/DDBJ whole genome shotgun (WGS) entry which is preliminary data.</text>
</comment>
<feature type="transmembrane region" description="Helical" evidence="1">
    <location>
        <begin position="12"/>
        <end position="37"/>
    </location>
</feature>
<proteinExistence type="predicted"/>
<accession>A0A5D4RLF0</accession>
<dbReference type="EMBL" id="VTER01000001">
    <property type="protein sequence ID" value="TYS52087.1"/>
    <property type="molecule type" value="Genomic_DNA"/>
</dbReference>
<feature type="transmembrane region" description="Helical" evidence="1">
    <location>
        <begin position="99"/>
        <end position="123"/>
    </location>
</feature>
<gene>
    <name evidence="2" type="ORF">FZD51_01180</name>
</gene>
<name>A0A5D4RLF0_9BACI</name>
<evidence type="ECO:0000256" key="1">
    <source>
        <dbReference type="SAM" id="Phobius"/>
    </source>
</evidence>
<dbReference type="Proteomes" id="UP000322139">
    <property type="component" value="Unassembled WGS sequence"/>
</dbReference>
<dbReference type="InterPro" id="IPR009577">
    <property type="entry name" value="Sm_multidrug_ex"/>
</dbReference>